<keyword evidence="2" id="KW-0812">Transmembrane</keyword>
<evidence type="ECO:0000259" key="3">
    <source>
        <dbReference type="Pfam" id="PF06454"/>
    </source>
</evidence>
<feature type="transmembrane region" description="Helical" evidence="2">
    <location>
        <begin position="1739"/>
        <end position="1764"/>
    </location>
</feature>
<dbReference type="PANTHER" id="PTHR32102:SF15">
    <property type="entry name" value="THH1_TOM1_TOM3 DOMAIN-CONTAINING PROTEIN"/>
    <property type="match status" value="1"/>
</dbReference>
<gene>
    <name evidence="4" type="ORF">DICPUDRAFT_96277</name>
</gene>
<name>F0Z6R2_DICPU</name>
<evidence type="ECO:0000256" key="2">
    <source>
        <dbReference type="SAM" id="Phobius"/>
    </source>
</evidence>
<feature type="transmembrane region" description="Helical" evidence="2">
    <location>
        <begin position="1653"/>
        <end position="1674"/>
    </location>
</feature>
<dbReference type="VEuPathDB" id="AmoebaDB:DICPUDRAFT_96277"/>
<sequence>MDIPDEQKVKNYHIFLEVSRELPHVEISLLFDLISSFHNSSDLISFLKGDDSNYQQSNTNSRSNTTTTTTTTTTTNNSNNNNNNNHKVRKIHNPVLDAVGSNQYSNESSYVREEIINEILEWGPFQVCEWLKNNNVLGSLIPIFGSIDKSGLALLEIDDIEEKSERYGIYTFGLKKNLKYEMNRTLGRKNPITENLNNKKILDLNMGQVSELLRQNNLSTLVQTFEENHINGIALLYLKNDSLDINSTEIFQRNTNILGVDFSYAVADIKVDQDIYLYDLLTCSSFKCPDTINSTIDCSCDYTEKGNCPKVNPLCNKECPDNENYQCDGDWIVLEQMNKEYEYTINTKTQFRFKANGTHCNGISLKVTSISGYGYSSIGSNLLSQNIRSNNERAYGGEAFQRNINFNICPNDNIESFLKKQLESWTTDTYFIVIEPIEGSFTFSLIINSIEIKDSDPSAEPCQIIHPSHRCINLNEQNLLYISRPIFFTLQITKPDYYYISLPNVDSFSVLYISDDENNKYPDLYNSTYQLLEQRENKLLLYLEPINSTHPLILYIRLAPIYASGVIFSVNNYGIRYQYPLSSSRSVQAGYFDLRATSKLLLNEKAFYTQNFIITLSLEKSLFFNLFPQKDLNPVYQDPYFIGTKIKNVIPSYNSFKPKSFQISFLLDKKSNLFYEKYLDFETLEKNSTFVINQHLFNKEGKQIKLIVKFKSSKESNECISEEYKEISNLMNNVSALLLKSSNEIDTNSYRFALDTLLNSNAWLGCQNKINSFYQSDFVQIKKSISNCPYTNSNDPLYISNPCCNKQLSYYQCCNPFLTTINSTKNIGFNYDLINDQCSSKECTISVLSEYNKTILNIDECSTKALDLTVANYSVVLAIRECKDVLAAPHCSKDSDCINYGSKKCDLYQRVCESDFEVIDREYIKCVLKKLPIGTLFYFINGTTIVNETTINNVYHQHLSLDCIGRKSIYNRSTYSYIANYQDFNCKIKRGCLDSTCMIDFDVCYLGYSFQLESKEIECSSFGYCPSLPCENSEECRAQCDSVSSFCGYCSNDKCYSLENKDQTSCQSQNICILPNGSYLTNVTSEKECRESYGKCTHGCGKKCVYIGGTEENEYSGCFSNDQNQFCVIAGGNFSNEYGICFFQMDKEECEASNFIWTDCSNKPLGDCAGDKGSLGSCFSKDIECTSEQQCKDQSGICSDDSYFKGGSITLSNSLGRCVRPPNDPNYFCNPANHRYSPLGCYLFTAPMNKEQCSEAGFKWWKPSINKDECLSHLGCKILVPFGSSYSFYFNGMDKDQCLNCNNSLNEFTNKFAWEEGEWLPGIYVSTQWFTTPTPYVSNQIKKTFNYELFYSNIKKALGSQNSELYRTESLCRIERIRKSLDSLVCSCGDGSSCFESSIPVIGITKVCPSLQSNFSFEIGRLEFSNDSIQQTCQTLTISQINKGIYTSTVSDSLASNFVSYNKPDNFAVLNSKKAIIGTLISDGIMISSRSGISNINICFKISTLSETINKKYTVLDIAIQKENQSIPTPLNLDSYKVSDFYCTNVLNVPEGNPIYFQINRLVNWENNKKELFDQQTIGLMYTLAVLFLLVSLFGFYQVITIIYLYIKKVILSFQLIQLITITVTVFITIRSVEGKLLNNPILDYILVVLPTFIYFSTFSIVLSLWFMIVYLVQKKNRNTVTLLKRLHIIVLFINVLLYLFFIGIILIYQYSKVIPDNQCGTRLFIPSQISNTQKAISISYAVVQSIISLVFAILFVYLGRSLYKTLSLKSIKTLSNSDHQQKIFVVSIVCSIGFILHCIFVLVLVSNINSIVFSFIGLVITELAPTVALLYCFNPGTFTNKIKEKHQINSKEIKKISSNSSNNPHQN</sequence>
<dbReference type="InterPro" id="IPR009457">
    <property type="entry name" value="THH1/TOM1/TOM3_dom"/>
</dbReference>
<dbReference type="RefSeq" id="XP_003283156.1">
    <property type="nucleotide sequence ID" value="XM_003283108.1"/>
</dbReference>
<dbReference type="GeneID" id="10503589"/>
<organism evidence="4 5">
    <name type="scientific">Dictyostelium purpureum</name>
    <name type="common">Slime mold</name>
    <dbReference type="NCBI Taxonomy" id="5786"/>
    <lineage>
        <taxon>Eukaryota</taxon>
        <taxon>Amoebozoa</taxon>
        <taxon>Evosea</taxon>
        <taxon>Eumycetozoa</taxon>
        <taxon>Dictyostelia</taxon>
        <taxon>Dictyosteliales</taxon>
        <taxon>Dictyosteliaceae</taxon>
        <taxon>Dictyostelium</taxon>
    </lineage>
</organism>
<feature type="domain" description="THH1/TOM1/TOM3" evidence="3">
    <location>
        <begin position="1579"/>
        <end position="1834"/>
    </location>
</feature>
<dbReference type="GO" id="GO:0006935">
    <property type="term" value="P:chemotaxis"/>
    <property type="evidence" value="ECO:0000318"/>
    <property type="project" value="GO_Central"/>
</dbReference>
<dbReference type="InParanoid" id="F0Z6R2"/>
<dbReference type="CDD" id="cd09487">
    <property type="entry name" value="SAM_superfamily"/>
    <property type="match status" value="1"/>
</dbReference>
<dbReference type="KEGG" id="dpp:DICPUDRAFT_96277"/>
<feature type="compositionally biased region" description="Low complexity" evidence="1">
    <location>
        <begin position="57"/>
        <end position="85"/>
    </location>
</feature>
<reference evidence="5" key="1">
    <citation type="journal article" date="2011" name="Genome Biol.">
        <title>Comparative genomics of the social amoebae Dictyostelium discoideum and Dictyostelium purpureum.</title>
        <authorList>
            <consortium name="US DOE Joint Genome Institute (JGI-PGF)"/>
            <person name="Sucgang R."/>
            <person name="Kuo A."/>
            <person name="Tian X."/>
            <person name="Salerno W."/>
            <person name="Parikh A."/>
            <person name="Feasley C.L."/>
            <person name="Dalin E."/>
            <person name="Tu H."/>
            <person name="Huang E."/>
            <person name="Barry K."/>
            <person name="Lindquist E."/>
            <person name="Shapiro H."/>
            <person name="Bruce D."/>
            <person name="Schmutz J."/>
            <person name="Salamov A."/>
            <person name="Fey P."/>
            <person name="Gaudet P."/>
            <person name="Anjard C."/>
            <person name="Babu M.M."/>
            <person name="Basu S."/>
            <person name="Bushmanova Y."/>
            <person name="van der Wel H."/>
            <person name="Katoh-Kurasawa M."/>
            <person name="Dinh C."/>
            <person name="Coutinho P.M."/>
            <person name="Saito T."/>
            <person name="Elias M."/>
            <person name="Schaap P."/>
            <person name="Kay R.R."/>
            <person name="Henrissat B."/>
            <person name="Eichinger L."/>
            <person name="Rivero F."/>
            <person name="Putnam N.H."/>
            <person name="West C.M."/>
            <person name="Loomis W.F."/>
            <person name="Chisholm R.L."/>
            <person name="Shaulsky G."/>
            <person name="Strassmann J.E."/>
            <person name="Queller D.C."/>
            <person name="Kuspa A."/>
            <person name="Grigoriev I.V."/>
        </authorList>
    </citation>
    <scope>NUCLEOTIDE SEQUENCE [LARGE SCALE GENOMIC DNA]</scope>
    <source>
        <strain evidence="5">QSDP1</strain>
    </source>
</reference>
<dbReference type="OrthoDB" id="2109252at2759"/>
<dbReference type="Proteomes" id="UP000001064">
    <property type="component" value="Unassembled WGS sequence"/>
</dbReference>
<dbReference type="PANTHER" id="PTHR32102">
    <property type="entry name" value="DUF1084 DOMAIN-CONTAINING PROTEIN-RELATED"/>
    <property type="match status" value="1"/>
</dbReference>
<dbReference type="SUPFAM" id="SSF47769">
    <property type="entry name" value="SAM/Pointed domain"/>
    <property type="match status" value="1"/>
</dbReference>
<evidence type="ECO:0000313" key="4">
    <source>
        <dbReference type="EMBL" id="EGC40405.1"/>
    </source>
</evidence>
<evidence type="ECO:0000256" key="1">
    <source>
        <dbReference type="SAM" id="MobiDB-lite"/>
    </source>
</evidence>
<feature type="transmembrane region" description="Helical" evidence="2">
    <location>
        <begin position="1812"/>
        <end position="1834"/>
    </location>
</feature>
<dbReference type="EMBL" id="GL870943">
    <property type="protein sequence ID" value="EGC40405.1"/>
    <property type="molecule type" value="Genomic_DNA"/>
</dbReference>
<accession>F0Z6R2</accession>
<keyword evidence="2" id="KW-0472">Membrane</keyword>
<keyword evidence="5" id="KW-1185">Reference proteome</keyword>
<proteinExistence type="predicted"/>
<feature type="transmembrane region" description="Helical" evidence="2">
    <location>
        <begin position="1686"/>
        <end position="1709"/>
    </location>
</feature>
<feature type="transmembrane region" description="Helical" evidence="2">
    <location>
        <begin position="1580"/>
        <end position="1607"/>
    </location>
</feature>
<dbReference type="Pfam" id="PF06454">
    <property type="entry name" value="THH1_TOM1-3_dom"/>
    <property type="match status" value="1"/>
</dbReference>
<protein>
    <recommendedName>
        <fullName evidence="3">THH1/TOM1/TOM3 domain-containing protein</fullName>
    </recommendedName>
</protein>
<dbReference type="eggNOG" id="ENOG502REZV">
    <property type="taxonomic scope" value="Eukaryota"/>
</dbReference>
<evidence type="ECO:0000313" key="5">
    <source>
        <dbReference type="Proteomes" id="UP000001064"/>
    </source>
</evidence>
<feature type="transmembrane region" description="Helical" evidence="2">
    <location>
        <begin position="1784"/>
        <end position="1806"/>
    </location>
</feature>
<keyword evidence="2" id="KW-1133">Transmembrane helix</keyword>
<feature type="region of interest" description="Disordered" evidence="1">
    <location>
        <begin position="54"/>
        <end position="87"/>
    </location>
</feature>
<feature type="transmembrane region" description="Helical" evidence="2">
    <location>
        <begin position="1614"/>
        <end position="1633"/>
    </location>
</feature>
<dbReference type="InterPro" id="IPR013761">
    <property type="entry name" value="SAM/pointed_sf"/>
</dbReference>